<feature type="transmembrane region" description="Helical" evidence="3">
    <location>
        <begin position="29"/>
        <end position="50"/>
    </location>
</feature>
<evidence type="ECO:0000256" key="1">
    <source>
        <dbReference type="ARBA" id="ARBA00004196"/>
    </source>
</evidence>
<dbReference type="GO" id="GO:0030313">
    <property type="term" value="C:cell envelope"/>
    <property type="evidence" value="ECO:0007669"/>
    <property type="project" value="UniProtKB-SubCell"/>
</dbReference>
<accession>A0A951QPF2</accession>
<keyword evidence="3" id="KW-0472">Membrane</keyword>
<name>A0A951QPF2_9CYAN</name>
<organism evidence="4 5">
    <name type="scientific">Cyanomargarita calcarea GSE-NOS-MK-12-04C</name>
    <dbReference type="NCBI Taxonomy" id="2839659"/>
    <lineage>
        <taxon>Bacteria</taxon>
        <taxon>Bacillati</taxon>
        <taxon>Cyanobacteriota</taxon>
        <taxon>Cyanophyceae</taxon>
        <taxon>Nostocales</taxon>
        <taxon>Cyanomargaritaceae</taxon>
        <taxon>Cyanomargarita</taxon>
    </lineage>
</organism>
<protein>
    <submittedName>
        <fullName evidence="4">Biotin/lipoyl-binding protein</fullName>
    </submittedName>
</protein>
<dbReference type="Proteomes" id="UP000729701">
    <property type="component" value="Unassembled WGS sequence"/>
</dbReference>
<dbReference type="Gene3D" id="2.40.50.100">
    <property type="match status" value="1"/>
</dbReference>
<proteinExistence type="predicted"/>
<keyword evidence="3" id="KW-0812">Transmembrane</keyword>
<evidence type="ECO:0000256" key="2">
    <source>
        <dbReference type="ARBA" id="ARBA00023054"/>
    </source>
</evidence>
<dbReference type="EMBL" id="JAHHGZ010000026">
    <property type="protein sequence ID" value="MBW4670029.1"/>
    <property type="molecule type" value="Genomic_DNA"/>
</dbReference>
<comment type="caution">
    <text evidence="4">The sequence shown here is derived from an EMBL/GenBank/DDBJ whole genome shotgun (WGS) entry which is preliminary data.</text>
</comment>
<sequence>MVVTKDNKPANSAFLQPAKIPKQRSGKTLVYSLAGVAFITFLGTIAVDLISQTHTQKFTPTPTTTIAPVTKITALGRLQPQGEVIKLSVAYAQDSRVDKLLVDEGDKVKAGQAIATLQGMDKKQVELAEAEKSLAVERAKLAQIKAGEAKLAEITAQEAIIERSQAQLTTETVEKQSTIAPN</sequence>
<reference evidence="4" key="1">
    <citation type="submission" date="2021-05" db="EMBL/GenBank/DDBJ databases">
        <authorList>
            <person name="Pietrasiak N."/>
            <person name="Ward R."/>
            <person name="Stajich J.E."/>
            <person name="Kurbessoian T."/>
        </authorList>
    </citation>
    <scope>NUCLEOTIDE SEQUENCE</scope>
    <source>
        <strain evidence="4">GSE-NOS-MK-12-04C</strain>
    </source>
</reference>
<keyword evidence="3" id="KW-1133">Transmembrane helix</keyword>
<keyword evidence="2" id="KW-0175">Coiled coil</keyword>
<dbReference type="InterPro" id="IPR050465">
    <property type="entry name" value="UPF0194_transport"/>
</dbReference>
<evidence type="ECO:0000256" key="3">
    <source>
        <dbReference type="SAM" id="Phobius"/>
    </source>
</evidence>
<reference evidence="4" key="2">
    <citation type="journal article" date="2022" name="Microbiol. Resour. Announc.">
        <title>Metagenome Sequencing to Explore Phylogenomics of Terrestrial Cyanobacteria.</title>
        <authorList>
            <person name="Ward R.D."/>
            <person name="Stajich J.E."/>
            <person name="Johansen J.R."/>
            <person name="Huntemann M."/>
            <person name="Clum A."/>
            <person name="Foster B."/>
            <person name="Foster B."/>
            <person name="Roux S."/>
            <person name="Palaniappan K."/>
            <person name="Varghese N."/>
            <person name="Mukherjee S."/>
            <person name="Reddy T.B.K."/>
            <person name="Daum C."/>
            <person name="Copeland A."/>
            <person name="Chen I.A."/>
            <person name="Ivanova N.N."/>
            <person name="Kyrpides N.C."/>
            <person name="Shapiro N."/>
            <person name="Eloe-Fadrosh E.A."/>
            <person name="Pietrasiak N."/>
        </authorList>
    </citation>
    <scope>NUCLEOTIDE SEQUENCE</scope>
    <source>
        <strain evidence="4">GSE-NOS-MK-12-04C</strain>
    </source>
</reference>
<gene>
    <name evidence="4" type="ORF">KME60_22115</name>
</gene>
<dbReference type="AlphaFoldDB" id="A0A951QPF2"/>
<dbReference type="PANTHER" id="PTHR32347">
    <property type="entry name" value="EFFLUX SYSTEM COMPONENT YKNX-RELATED"/>
    <property type="match status" value="1"/>
</dbReference>
<evidence type="ECO:0000313" key="5">
    <source>
        <dbReference type="Proteomes" id="UP000729701"/>
    </source>
</evidence>
<comment type="subcellular location">
    <subcellularLocation>
        <location evidence="1">Cell envelope</location>
    </subcellularLocation>
</comment>
<evidence type="ECO:0000313" key="4">
    <source>
        <dbReference type="EMBL" id="MBW4670029.1"/>
    </source>
</evidence>